<feature type="transmembrane region" description="Helical" evidence="9">
    <location>
        <begin position="91"/>
        <end position="111"/>
    </location>
</feature>
<dbReference type="SUPFAM" id="SSF48264">
    <property type="entry name" value="Cytochrome P450"/>
    <property type="match status" value="1"/>
</dbReference>
<reference evidence="10 12" key="1">
    <citation type="journal article" date="2008" name="Genome Biol.">
        <title>The genome sequence of the model ascomycete fungus Podospora anserina.</title>
        <authorList>
            <person name="Espagne E."/>
            <person name="Lespinet O."/>
            <person name="Malagnac F."/>
            <person name="Da Silva C."/>
            <person name="Jaillon O."/>
            <person name="Porcel B.M."/>
            <person name="Couloux A."/>
            <person name="Aury J.-M."/>
            <person name="Segurens B."/>
            <person name="Poulain J."/>
            <person name="Anthouard V."/>
            <person name="Grossetete S."/>
            <person name="Khalili H."/>
            <person name="Coppin E."/>
            <person name="Dequard-Chablat M."/>
            <person name="Picard M."/>
            <person name="Contamine V."/>
            <person name="Arnaise S."/>
            <person name="Bourdais A."/>
            <person name="Berteaux-Lecellier V."/>
            <person name="Gautheret D."/>
            <person name="de Vries R.P."/>
            <person name="Battaglia E."/>
            <person name="Coutinho P.M."/>
            <person name="Danchin E.G.J."/>
            <person name="Henrissat B."/>
            <person name="El Khoury R."/>
            <person name="Sainsard-Chanet A."/>
            <person name="Boivin A."/>
            <person name="Pinan-Lucarre B."/>
            <person name="Sellem C.H."/>
            <person name="Debuchy R."/>
            <person name="Wincker P."/>
            <person name="Weissenbach J."/>
            <person name="Silar P."/>
        </authorList>
    </citation>
    <scope>NUCLEOTIDE SEQUENCE [LARGE SCALE GENOMIC DNA]</scope>
    <source>
        <strain evidence="12">S / ATCC MYA-4624 / DSM 980 / FGSC 10383</strain>
        <strain evidence="10">S mat+</strain>
    </source>
</reference>
<dbReference type="STRING" id="515849.B2AEQ5"/>
<dbReference type="InterPro" id="IPR050121">
    <property type="entry name" value="Cytochrome_P450_monoxygenase"/>
</dbReference>
<dbReference type="GO" id="GO:0005506">
    <property type="term" value="F:iron ion binding"/>
    <property type="evidence" value="ECO:0007669"/>
    <property type="project" value="InterPro"/>
</dbReference>
<dbReference type="GO" id="GO:0016705">
    <property type="term" value="F:oxidoreductase activity, acting on paired donors, with incorporation or reduction of molecular oxygen"/>
    <property type="evidence" value="ECO:0007669"/>
    <property type="project" value="InterPro"/>
</dbReference>
<evidence type="ECO:0000256" key="5">
    <source>
        <dbReference type="ARBA" id="ARBA00023002"/>
    </source>
</evidence>
<dbReference type="RefSeq" id="XP_001904144.1">
    <property type="nucleotide sequence ID" value="XM_001904109.1"/>
</dbReference>
<dbReference type="InterPro" id="IPR001128">
    <property type="entry name" value="Cyt_P450"/>
</dbReference>
<name>B2AEQ5_PODAN</name>
<feature type="compositionally biased region" description="Basic residues" evidence="8">
    <location>
        <begin position="313"/>
        <end position="330"/>
    </location>
</feature>
<feature type="compositionally biased region" description="Low complexity" evidence="8">
    <location>
        <begin position="301"/>
        <end position="312"/>
    </location>
</feature>
<comment type="similarity">
    <text evidence="2">Belongs to the cytochrome P450 family.</text>
</comment>
<keyword evidence="5" id="KW-0560">Oxidoreductase</keyword>
<dbReference type="Pfam" id="PF00067">
    <property type="entry name" value="p450"/>
    <property type="match status" value="2"/>
</dbReference>
<keyword evidence="9" id="KW-0472">Membrane</keyword>
<evidence type="ECO:0000256" key="7">
    <source>
        <dbReference type="ARBA" id="ARBA00023033"/>
    </source>
</evidence>
<keyword evidence="9" id="KW-1133">Transmembrane helix</keyword>
<dbReference type="PANTHER" id="PTHR24305">
    <property type="entry name" value="CYTOCHROME P450"/>
    <property type="match status" value="1"/>
</dbReference>
<evidence type="ECO:0000256" key="1">
    <source>
        <dbReference type="ARBA" id="ARBA00001971"/>
    </source>
</evidence>
<keyword evidence="4" id="KW-0479">Metal-binding</keyword>
<evidence type="ECO:0000313" key="11">
    <source>
        <dbReference type="EMBL" id="CDP28996.1"/>
    </source>
</evidence>
<dbReference type="OrthoDB" id="6692864at2759"/>
<dbReference type="Proteomes" id="UP000001197">
    <property type="component" value="Chromosome 5"/>
</dbReference>
<dbReference type="EMBL" id="CU633457">
    <property type="protein sequence ID" value="CAP61921.1"/>
    <property type="molecule type" value="Genomic_DNA"/>
</dbReference>
<feature type="transmembrane region" description="Helical" evidence="9">
    <location>
        <begin position="38"/>
        <end position="56"/>
    </location>
</feature>
<dbReference type="HOGENOM" id="CLU_001570_14_10_1"/>
<reference evidence="10" key="2">
    <citation type="submission" date="2008-07" db="EMBL/GenBank/DDBJ databases">
        <authorList>
            <person name="Genoscope - CEA"/>
        </authorList>
    </citation>
    <scope>NUCLEOTIDE SEQUENCE</scope>
    <source>
        <strain evidence="10">S mat+</strain>
    </source>
</reference>
<evidence type="ECO:0000256" key="2">
    <source>
        <dbReference type="ARBA" id="ARBA00010617"/>
    </source>
</evidence>
<evidence type="ECO:0000256" key="6">
    <source>
        <dbReference type="ARBA" id="ARBA00023004"/>
    </source>
</evidence>
<dbReference type="EMBL" id="FO904940">
    <property type="protein sequence ID" value="CDP28996.1"/>
    <property type="molecule type" value="Genomic_DNA"/>
</dbReference>
<dbReference type="Gene3D" id="1.10.630.10">
    <property type="entry name" value="Cytochrome P450"/>
    <property type="match status" value="2"/>
</dbReference>
<dbReference type="VEuPathDB" id="FungiDB:PODANS_5_1827"/>
<comment type="cofactor">
    <cofactor evidence="1">
        <name>heme</name>
        <dbReference type="ChEBI" id="CHEBI:30413"/>
    </cofactor>
</comment>
<dbReference type="GO" id="GO:0004497">
    <property type="term" value="F:monooxygenase activity"/>
    <property type="evidence" value="ECO:0007669"/>
    <property type="project" value="UniProtKB-KW"/>
</dbReference>
<dbReference type="GO" id="GO:0020037">
    <property type="term" value="F:heme binding"/>
    <property type="evidence" value="ECO:0007669"/>
    <property type="project" value="InterPro"/>
</dbReference>
<evidence type="ECO:0000256" key="3">
    <source>
        <dbReference type="ARBA" id="ARBA00022617"/>
    </source>
</evidence>
<dbReference type="KEGG" id="pan:PODANSg1161"/>
<evidence type="ECO:0000256" key="4">
    <source>
        <dbReference type="ARBA" id="ARBA00022723"/>
    </source>
</evidence>
<sequence length="491" mass="56362">MREAYSSYQAPGRNAWQLGTKLSSHTIMLVHSLTSQEFLWAGGALSGVAIHLTLFIRGEWHVHAPEILCAYGALVAVSTLAGILYEATIIGQALACHLLGLTASIITYRIFFHRLTRAGFPGPFWARFTKLGHVWYFRHSKNNLYLDELNAKYGDVVRTAEFYDLIWPEMALFAARDRSVHSRRRRDWQPAFSPQDIIEEKVLLHIEELDQQLELKAKSGAVVNVIDFLLWFTFDLMVIKDWYESVDWCQEQIQARLAKGPAPELRDLTYYIMEKEKENKVDAGPWLRGDTNRASPRRGPPRAGAAPRAYRQAPRRAGRHMPNRHQRPGRAPHLNAVIQEAMRLHPFLPIGGIRKTTDTGVTIRDVHIPPHTTVLTPLYTISRRESRPIPYLTDIKLTLKCHPGEDCFEQGSSFIPDRWTTRPEMVRNAAAHAPFSLGKYNCIGQHLAMRMMRYTLAPVIKKYSQSVTSREICFWFWKTYYQNLRTISLPS</sequence>
<keyword evidence="9" id="KW-0812">Transmembrane</keyword>
<dbReference type="PANTHER" id="PTHR24305:SF187">
    <property type="entry name" value="P450, PUTATIVE (EUROFUNG)-RELATED"/>
    <property type="match status" value="1"/>
</dbReference>
<accession>B2AEQ5</accession>
<proteinExistence type="inferred from homology"/>
<keyword evidence="12" id="KW-1185">Reference proteome</keyword>
<dbReference type="GeneID" id="6188386"/>
<keyword evidence="6" id="KW-0408">Iron</keyword>
<reference evidence="11" key="4">
    <citation type="submission" date="2015-04" db="EMBL/GenBank/DDBJ databases">
        <title>Maintaining two mating types: Structure of the mating type locus and its role in heterokaryosis in Podospora anserina.</title>
        <authorList>
            <person name="Grognet P."/>
            <person name="Bidard F."/>
            <person name="Kuchly C."/>
            <person name="Chan Ho Tong L."/>
            <person name="Coppin E."/>
            <person name="Ait Benkhali J."/>
            <person name="Couloux A."/>
            <person name="Wincker P."/>
            <person name="Debuchy R."/>
            <person name="Silar P."/>
        </authorList>
    </citation>
    <scope>NUCLEOTIDE SEQUENCE</scope>
</reference>
<evidence type="ECO:0000256" key="8">
    <source>
        <dbReference type="SAM" id="MobiDB-lite"/>
    </source>
</evidence>
<feature type="transmembrane region" description="Helical" evidence="9">
    <location>
        <begin position="68"/>
        <end position="85"/>
    </location>
</feature>
<gene>
    <name evidence="10" type="ORF">PODANS_5_1827</name>
</gene>
<evidence type="ECO:0000256" key="9">
    <source>
        <dbReference type="SAM" id="Phobius"/>
    </source>
</evidence>
<organism evidence="10">
    <name type="scientific">Podospora anserina (strain S / ATCC MYA-4624 / DSM 980 / FGSC 10383)</name>
    <name type="common">Pleurage anserina</name>
    <dbReference type="NCBI Taxonomy" id="515849"/>
    <lineage>
        <taxon>Eukaryota</taxon>
        <taxon>Fungi</taxon>
        <taxon>Dikarya</taxon>
        <taxon>Ascomycota</taxon>
        <taxon>Pezizomycotina</taxon>
        <taxon>Sordariomycetes</taxon>
        <taxon>Sordariomycetidae</taxon>
        <taxon>Sordariales</taxon>
        <taxon>Podosporaceae</taxon>
        <taxon>Podospora</taxon>
        <taxon>Podospora anserina</taxon>
    </lineage>
</organism>
<dbReference type="AlphaFoldDB" id="B2AEQ5"/>
<dbReference type="InterPro" id="IPR036396">
    <property type="entry name" value="Cyt_P450_sf"/>
</dbReference>
<keyword evidence="7" id="KW-0503">Monooxygenase</keyword>
<reference evidence="12" key="3">
    <citation type="journal article" date="2014" name="Genetics">
        <title>Maintaining two mating types: Structure of the mating type locus and its role in heterokaryosis in Podospora anserina.</title>
        <authorList>
            <person name="Grognet P."/>
            <person name="Bidard F."/>
            <person name="Kuchly C."/>
            <person name="Tong L.C.H."/>
            <person name="Coppin E."/>
            <person name="Benkhali J.A."/>
            <person name="Couloux A."/>
            <person name="Wincker P."/>
            <person name="Debuchy R."/>
            <person name="Silar P."/>
        </authorList>
    </citation>
    <scope>GENOME REANNOTATION</scope>
    <source>
        <strain evidence="12">S / ATCC MYA-4624 / DSM 980 / FGSC 10383</strain>
    </source>
</reference>
<dbReference type="eggNOG" id="KOG0159">
    <property type="taxonomic scope" value="Eukaryota"/>
</dbReference>
<evidence type="ECO:0000313" key="12">
    <source>
        <dbReference type="Proteomes" id="UP000001197"/>
    </source>
</evidence>
<feature type="region of interest" description="Disordered" evidence="8">
    <location>
        <begin position="282"/>
        <end position="330"/>
    </location>
</feature>
<evidence type="ECO:0000313" key="10">
    <source>
        <dbReference type="EMBL" id="CAP61921.1"/>
    </source>
</evidence>
<protein>
    <submittedName>
        <fullName evidence="11">Cytochrome P450 E-class, group IV</fullName>
    </submittedName>
    <submittedName>
        <fullName evidence="10">Podospora anserina S mat+ genomic DNA chromosome 5, supercontig 1</fullName>
    </submittedName>
</protein>
<keyword evidence="3" id="KW-0349">Heme</keyword>